<sequence length="367" mass="41757">MRQELNPLRESDGKKHITYHDKVSSVKKIHKCSKGELSNFEYIMYLNTSAGRTYNDLMQYPVFPWIIADYDSETLDLSNPKTFRDLSKPMGAQTEERRAKFIERYNEVENNDGCMQDGTSLGDVILPPWAKGDPTEFIRMHREALECDHVSAHLHEWIDLIFGYKQQGQAAVEALNCFHPYFYGEQQDLDNMDNPLKKNTVLGFISNFGQIPRQNFAISECLADWGHCLCAVCPSESTIVTAGTGSVVCIWDTLFGKDKLKHMKLRQGDIASCAGGYLYLWNSKGQLIASINTSCEPEGEISCCCFAQKFEWDCYNIIVTGCADGIVRWYFTGRHLLSWPSSNIIFASPIFYDLFNATLRVLICLVF</sequence>
<dbReference type="SMART" id="SM01026">
    <property type="entry name" value="Beach"/>
    <property type="match status" value="1"/>
</dbReference>
<reference evidence="4 5" key="1">
    <citation type="journal article" date="2021" name="Cell">
        <title>Tracing the genetic footprints of vertebrate landing in non-teleost ray-finned fishes.</title>
        <authorList>
            <person name="Bi X."/>
            <person name="Wang K."/>
            <person name="Yang L."/>
            <person name="Pan H."/>
            <person name="Jiang H."/>
            <person name="Wei Q."/>
            <person name="Fang M."/>
            <person name="Yu H."/>
            <person name="Zhu C."/>
            <person name="Cai Y."/>
            <person name="He Y."/>
            <person name="Gan X."/>
            <person name="Zeng H."/>
            <person name="Yu D."/>
            <person name="Zhu Y."/>
            <person name="Jiang H."/>
            <person name="Qiu Q."/>
            <person name="Yang H."/>
            <person name="Zhang Y.E."/>
            <person name="Wang W."/>
            <person name="Zhu M."/>
            <person name="He S."/>
            <person name="Zhang G."/>
        </authorList>
    </citation>
    <scope>NUCLEOTIDE SEQUENCE [LARGE SCALE GENOMIC DNA]</scope>
    <source>
        <strain evidence="4">Bchr_013</strain>
    </source>
</reference>
<dbReference type="EMBL" id="JAATIS010004040">
    <property type="protein sequence ID" value="KAG2462406.1"/>
    <property type="molecule type" value="Genomic_DNA"/>
</dbReference>
<dbReference type="GO" id="GO:0019882">
    <property type="term" value="P:antigen processing and presentation"/>
    <property type="evidence" value="ECO:0007669"/>
    <property type="project" value="TreeGrafter"/>
</dbReference>
<dbReference type="InterPro" id="IPR051944">
    <property type="entry name" value="BEACH_domain_protein"/>
</dbReference>
<dbReference type="SUPFAM" id="SSF81837">
    <property type="entry name" value="BEACH domain"/>
    <property type="match status" value="1"/>
</dbReference>
<evidence type="ECO:0000256" key="1">
    <source>
        <dbReference type="ARBA" id="ARBA00022574"/>
    </source>
</evidence>
<organism evidence="4 5">
    <name type="scientific">Polypterus senegalus</name>
    <name type="common">Senegal bichir</name>
    <dbReference type="NCBI Taxonomy" id="55291"/>
    <lineage>
        <taxon>Eukaryota</taxon>
        <taxon>Metazoa</taxon>
        <taxon>Chordata</taxon>
        <taxon>Craniata</taxon>
        <taxon>Vertebrata</taxon>
        <taxon>Euteleostomi</taxon>
        <taxon>Actinopterygii</taxon>
        <taxon>Polypteriformes</taxon>
        <taxon>Polypteridae</taxon>
        <taxon>Polypterus</taxon>
    </lineage>
</organism>
<keyword evidence="1" id="KW-0853">WD repeat</keyword>
<evidence type="ECO:0000313" key="4">
    <source>
        <dbReference type="EMBL" id="KAG2462406.1"/>
    </source>
</evidence>
<feature type="domain" description="BEACH" evidence="3">
    <location>
        <begin position="1"/>
        <end position="223"/>
    </location>
</feature>
<dbReference type="InterPro" id="IPR036322">
    <property type="entry name" value="WD40_repeat_dom_sf"/>
</dbReference>
<keyword evidence="2" id="KW-0677">Repeat</keyword>
<dbReference type="AlphaFoldDB" id="A0A8X8BQ77"/>
<proteinExistence type="predicted"/>
<comment type="caution">
    <text evidence="4">The sequence shown here is derived from an EMBL/GenBank/DDBJ whole genome shotgun (WGS) entry which is preliminary data.</text>
</comment>
<dbReference type="SUPFAM" id="SSF50978">
    <property type="entry name" value="WD40 repeat-like"/>
    <property type="match status" value="1"/>
</dbReference>
<protein>
    <submittedName>
        <fullName evidence="4">WDFY3 protein</fullName>
    </submittedName>
</protein>
<dbReference type="InterPro" id="IPR036372">
    <property type="entry name" value="BEACH_dom_sf"/>
</dbReference>
<keyword evidence="5" id="KW-1185">Reference proteome</keyword>
<gene>
    <name evidence="4" type="primary">Wdfy3_0</name>
    <name evidence="4" type="ORF">GTO96_0001618</name>
</gene>
<evidence type="ECO:0000313" key="5">
    <source>
        <dbReference type="Proteomes" id="UP000886611"/>
    </source>
</evidence>
<name>A0A8X8BQ77_POLSE</name>
<dbReference type="Pfam" id="PF02138">
    <property type="entry name" value="Beach"/>
    <property type="match status" value="2"/>
</dbReference>
<evidence type="ECO:0000259" key="3">
    <source>
        <dbReference type="PROSITE" id="PS50197"/>
    </source>
</evidence>
<dbReference type="Proteomes" id="UP000886611">
    <property type="component" value="Unassembled WGS sequence"/>
</dbReference>
<dbReference type="Gene3D" id="2.130.10.10">
    <property type="entry name" value="YVTN repeat-like/Quinoprotein amine dehydrogenase"/>
    <property type="match status" value="1"/>
</dbReference>
<accession>A0A8X8BQ77</accession>
<feature type="non-terminal residue" evidence="4">
    <location>
        <position position="1"/>
    </location>
</feature>
<dbReference type="PANTHER" id="PTHR46108">
    <property type="entry name" value="BLUE CHEESE"/>
    <property type="match status" value="1"/>
</dbReference>
<dbReference type="Gene3D" id="1.10.1540.10">
    <property type="entry name" value="BEACH domain"/>
    <property type="match status" value="2"/>
</dbReference>
<dbReference type="InterPro" id="IPR015943">
    <property type="entry name" value="WD40/YVTN_repeat-like_dom_sf"/>
</dbReference>
<dbReference type="CDD" id="cd06071">
    <property type="entry name" value="Beach"/>
    <property type="match status" value="1"/>
</dbReference>
<dbReference type="PANTHER" id="PTHR46108:SF3">
    <property type="entry name" value="WD REPEAT- AND FYVE DOMAIN-CONTAINING PROTEIN 4"/>
    <property type="match status" value="1"/>
</dbReference>
<feature type="non-terminal residue" evidence="4">
    <location>
        <position position="367"/>
    </location>
</feature>
<dbReference type="InterPro" id="IPR000409">
    <property type="entry name" value="BEACH_dom"/>
</dbReference>
<evidence type="ECO:0000256" key="2">
    <source>
        <dbReference type="ARBA" id="ARBA00022737"/>
    </source>
</evidence>
<dbReference type="PROSITE" id="PS50197">
    <property type="entry name" value="BEACH"/>
    <property type="match status" value="1"/>
</dbReference>